<dbReference type="AlphaFoldDB" id="A0A8X6VT82"/>
<comment type="caution">
    <text evidence="2">The sequence shown here is derived from an EMBL/GenBank/DDBJ whole genome shotgun (WGS) entry which is preliminary data.</text>
</comment>
<name>A0A8X6VT82_TRICX</name>
<dbReference type="Proteomes" id="UP000887159">
    <property type="component" value="Unassembled WGS sequence"/>
</dbReference>
<proteinExistence type="predicted"/>
<feature type="region of interest" description="Disordered" evidence="1">
    <location>
        <begin position="48"/>
        <end position="95"/>
    </location>
</feature>
<protein>
    <submittedName>
        <fullName evidence="2">Uncharacterized protein</fullName>
    </submittedName>
</protein>
<accession>A0A8X6VT82</accession>
<evidence type="ECO:0000313" key="3">
    <source>
        <dbReference type="Proteomes" id="UP000887159"/>
    </source>
</evidence>
<sequence>MAEMITGVIMSLVVKEIRGSKAGMDLIGMIEDLMIEDTSLGIVQNENFSRADHRNRGSSKNFSRGHQRQGGRLNVLRVRDEQNDQSQWAKDGCTD</sequence>
<evidence type="ECO:0000313" key="2">
    <source>
        <dbReference type="EMBL" id="GFY21485.1"/>
    </source>
</evidence>
<gene>
    <name evidence="2" type="ORF">TNCV_1166331</name>
</gene>
<reference evidence="2" key="1">
    <citation type="submission" date="2020-08" db="EMBL/GenBank/DDBJ databases">
        <title>Multicomponent nature underlies the extraordinary mechanical properties of spider dragline silk.</title>
        <authorList>
            <person name="Kono N."/>
            <person name="Nakamura H."/>
            <person name="Mori M."/>
            <person name="Yoshida Y."/>
            <person name="Ohtoshi R."/>
            <person name="Malay A.D."/>
            <person name="Moran D.A.P."/>
            <person name="Tomita M."/>
            <person name="Numata K."/>
            <person name="Arakawa K."/>
        </authorList>
    </citation>
    <scope>NUCLEOTIDE SEQUENCE</scope>
</reference>
<evidence type="ECO:0000256" key="1">
    <source>
        <dbReference type="SAM" id="MobiDB-lite"/>
    </source>
</evidence>
<dbReference type="EMBL" id="BMAU01021358">
    <property type="protein sequence ID" value="GFY21485.1"/>
    <property type="molecule type" value="Genomic_DNA"/>
</dbReference>
<organism evidence="2 3">
    <name type="scientific">Trichonephila clavipes</name>
    <name type="common">Golden silk orbweaver</name>
    <name type="synonym">Nephila clavipes</name>
    <dbReference type="NCBI Taxonomy" id="2585209"/>
    <lineage>
        <taxon>Eukaryota</taxon>
        <taxon>Metazoa</taxon>
        <taxon>Ecdysozoa</taxon>
        <taxon>Arthropoda</taxon>
        <taxon>Chelicerata</taxon>
        <taxon>Arachnida</taxon>
        <taxon>Araneae</taxon>
        <taxon>Araneomorphae</taxon>
        <taxon>Entelegynae</taxon>
        <taxon>Araneoidea</taxon>
        <taxon>Nephilidae</taxon>
        <taxon>Trichonephila</taxon>
    </lineage>
</organism>
<keyword evidence="3" id="KW-1185">Reference proteome</keyword>